<gene>
    <name evidence="1" type="ORF">HHI36_020315</name>
</gene>
<comment type="caution">
    <text evidence="1">The sequence shown here is derived from an EMBL/GenBank/DDBJ whole genome shotgun (WGS) entry which is preliminary data.</text>
</comment>
<proteinExistence type="predicted"/>
<accession>A0ABD2NAD1</accession>
<reference evidence="1 2" key="1">
    <citation type="journal article" date="2021" name="BMC Biol.">
        <title>Horizontally acquired antibacterial genes associated with adaptive radiation of ladybird beetles.</title>
        <authorList>
            <person name="Li H.S."/>
            <person name="Tang X.F."/>
            <person name="Huang Y.H."/>
            <person name="Xu Z.Y."/>
            <person name="Chen M.L."/>
            <person name="Du X.Y."/>
            <person name="Qiu B.Y."/>
            <person name="Chen P.T."/>
            <person name="Zhang W."/>
            <person name="Slipinski A."/>
            <person name="Escalona H.E."/>
            <person name="Waterhouse R.M."/>
            <person name="Zwick A."/>
            <person name="Pang H."/>
        </authorList>
    </citation>
    <scope>NUCLEOTIDE SEQUENCE [LARGE SCALE GENOMIC DNA]</scope>
    <source>
        <strain evidence="1">SYSU2018</strain>
    </source>
</reference>
<dbReference type="AlphaFoldDB" id="A0ABD2NAD1"/>
<dbReference type="Proteomes" id="UP001516400">
    <property type="component" value="Unassembled WGS sequence"/>
</dbReference>
<evidence type="ECO:0000313" key="2">
    <source>
        <dbReference type="Proteomes" id="UP001516400"/>
    </source>
</evidence>
<dbReference type="EMBL" id="JABFTP020000083">
    <property type="protein sequence ID" value="KAL3275559.1"/>
    <property type="molecule type" value="Genomic_DNA"/>
</dbReference>
<organism evidence="1 2">
    <name type="scientific">Cryptolaemus montrouzieri</name>
    <dbReference type="NCBI Taxonomy" id="559131"/>
    <lineage>
        <taxon>Eukaryota</taxon>
        <taxon>Metazoa</taxon>
        <taxon>Ecdysozoa</taxon>
        <taxon>Arthropoda</taxon>
        <taxon>Hexapoda</taxon>
        <taxon>Insecta</taxon>
        <taxon>Pterygota</taxon>
        <taxon>Neoptera</taxon>
        <taxon>Endopterygota</taxon>
        <taxon>Coleoptera</taxon>
        <taxon>Polyphaga</taxon>
        <taxon>Cucujiformia</taxon>
        <taxon>Coccinelloidea</taxon>
        <taxon>Coccinellidae</taxon>
        <taxon>Scymninae</taxon>
        <taxon>Scymnini</taxon>
        <taxon>Cryptolaemus</taxon>
    </lineage>
</organism>
<name>A0ABD2NAD1_9CUCU</name>
<sequence length="1057" mass="120231">MSPLIGPQFLQGHYVNFRSICGVIRTNDTSRKVSIRKIMKKKKILPKLSYAKCPTLMNYQPELKTVPLIPLKKRNIPSVPKICTEEVKEQKCERADDNWKLLTKPFSKISDCPRIFQPHELKVGVPLSRLPKVVVPEPRRACSIPENPCPKRSDEGLKMMKGELPRISTGFITQSPPRIMTPHSISRLKKVVIPEPLKVCPIPPNYKVERADDILCTTTRTLPKLESSCPPPISTIFLRNSPEIKRLKPREVKKIAKACKTQTFEDCLRSDLHDWIYPAQISKPKQVIKSTLNKHINTKKLPKYNTSKCKMTLNLQSLKDAKPLKRLKKKYEPHDPTRICPGGPCDNCERADRKLQVQQKQLPKIPTSLFNPTSPTYRDGIPIRRLEKKIIIEPPKVCPIKISRCVERADAHLVTQKSFLPKLILKCQSPPSKIPILKETPLRRLPKMVTPEPTNKCVEAPPLKCERADDTLEVTNRRLPPLKCSECTINNFHTLKDSPPLKRLKPRTANLDQSRICEEEVPDKCIRADVDDWDYTPMPCCDFLKDICKKKNVCNVNSKCSMSTNLSSNKGLLSRRTQSFHMDIRKRYSKNSKFAKYKNTCLAESKTSLHSSSCVFCDKDSSMKEELQPKFTPVAKFRGIAPMKPEAPKIDPEVEDNCIREKCNIPHVGVTATCDNPTAKRTYLRVFNKRSEPASSPECECPQEVAMCCSSPPACSKPCEPCPQPFSPKCPPPCPPPCPCPPPPCPTSCSCPFPPPPPCPPICPPPFPCPETFPRPCPPPCSPRKPCPKFRNPCPKLSMWQRIKNYFKARPNCPTPEDYKKRKAMKKIKKMADRVGLGVYDPCDDPTCIFKEVERRCCLARKNCKCGRKCYHTFTSVRKFSLVVSISARNDDLCSPLRRERIMNKSLCSIGMYFYRAMSSWKNPFEFYALGSDDADENQHIHGKNSLEKYISSHENAVYLYEAYGGIDIDTLRENMFRTLWTIATVASRSHDEVFQADVNHLLESSAGSLETRREVLVEVLKRISRNIEAISKKLNFEEVDSTLRTIEVLGEILKSK</sequence>
<protein>
    <submittedName>
        <fullName evidence="1">Uncharacterized protein</fullName>
    </submittedName>
</protein>
<evidence type="ECO:0000313" key="1">
    <source>
        <dbReference type="EMBL" id="KAL3275559.1"/>
    </source>
</evidence>
<keyword evidence="2" id="KW-1185">Reference proteome</keyword>